<keyword evidence="1" id="KW-1133">Transmembrane helix</keyword>
<feature type="transmembrane region" description="Helical" evidence="1">
    <location>
        <begin position="12"/>
        <end position="31"/>
    </location>
</feature>
<keyword evidence="1" id="KW-0812">Transmembrane</keyword>
<gene>
    <name evidence="2" type="ORF">GCM10009745_76310</name>
</gene>
<organism evidence="2 3">
    <name type="scientific">Kribbella yunnanensis</name>
    <dbReference type="NCBI Taxonomy" id="190194"/>
    <lineage>
        <taxon>Bacteria</taxon>
        <taxon>Bacillati</taxon>
        <taxon>Actinomycetota</taxon>
        <taxon>Actinomycetes</taxon>
        <taxon>Propionibacteriales</taxon>
        <taxon>Kribbellaceae</taxon>
        <taxon>Kribbella</taxon>
    </lineage>
</organism>
<evidence type="ECO:0008006" key="4">
    <source>
        <dbReference type="Google" id="ProtNLM"/>
    </source>
</evidence>
<dbReference type="Proteomes" id="UP001500280">
    <property type="component" value="Unassembled WGS sequence"/>
</dbReference>
<comment type="caution">
    <text evidence="2">The sequence shown here is derived from an EMBL/GenBank/DDBJ whole genome shotgun (WGS) entry which is preliminary data.</text>
</comment>
<evidence type="ECO:0000256" key="1">
    <source>
        <dbReference type="SAM" id="Phobius"/>
    </source>
</evidence>
<evidence type="ECO:0000313" key="2">
    <source>
        <dbReference type="EMBL" id="GAA1716537.1"/>
    </source>
</evidence>
<evidence type="ECO:0000313" key="3">
    <source>
        <dbReference type="Proteomes" id="UP001500280"/>
    </source>
</evidence>
<dbReference type="InterPro" id="IPR046151">
    <property type="entry name" value="DUF6153"/>
</dbReference>
<reference evidence="3" key="1">
    <citation type="journal article" date="2019" name="Int. J. Syst. Evol. Microbiol.">
        <title>The Global Catalogue of Microorganisms (GCM) 10K type strain sequencing project: providing services to taxonomists for standard genome sequencing and annotation.</title>
        <authorList>
            <consortium name="The Broad Institute Genomics Platform"/>
            <consortium name="The Broad Institute Genome Sequencing Center for Infectious Disease"/>
            <person name="Wu L."/>
            <person name="Ma J."/>
        </authorList>
    </citation>
    <scope>NUCLEOTIDE SEQUENCE [LARGE SCALE GENOMIC DNA]</scope>
    <source>
        <strain evidence="3">JCM 14307</strain>
    </source>
</reference>
<protein>
    <recommendedName>
        <fullName evidence="4">DUF2946 domain-containing protein</fullName>
    </recommendedName>
</protein>
<feature type="transmembrane region" description="Helical" evidence="1">
    <location>
        <begin position="79"/>
        <end position="99"/>
    </location>
</feature>
<proteinExistence type="predicted"/>
<sequence length="140" mass="14961">MNSQHIRVRRASARALVALVLLAGVFVMHGLTGNHDVTMAITHQMSVTVATDHPSPAAATSDHDVRVASADEHGHEHSMTDMCLAMLAALLLALIVALARRSLTAAHPVQLIGATIPVAPDWPSPLWCRPTLSKLCILRT</sequence>
<dbReference type="RefSeq" id="WP_344163802.1">
    <property type="nucleotide sequence ID" value="NZ_BAAANF010000027.1"/>
</dbReference>
<keyword evidence="3" id="KW-1185">Reference proteome</keyword>
<dbReference type="Pfam" id="PF19650">
    <property type="entry name" value="DUF6153"/>
    <property type="match status" value="1"/>
</dbReference>
<dbReference type="EMBL" id="BAAANF010000027">
    <property type="protein sequence ID" value="GAA1716537.1"/>
    <property type="molecule type" value="Genomic_DNA"/>
</dbReference>
<name>A0ABP4V5D2_9ACTN</name>
<keyword evidence="1" id="KW-0472">Membrane</keyword>
<accession>A0ABP4V5D2</accession>